<name>A0A9W8ZPU3_9PLEO</name>
<reference evidence="2" key="1">
    <citation type="submission" date="2022-10" db="EMBL/GenBank/DDBJ databases">
        <title>Tapping the CABI collections for fungal endophytes: first genome assemblies for Collariella, Neodidymelliopsis, Ascochyta clinopodiicola, Didymella pomorum, Didymosphaeria variabile, Neocosmospora piperis and Neocucurbitaria cava.</title>
        <authorList>
            <person name="Hill R."/>
        </authorList>
    </citation>
    <scope>NUCLEOTIDE SEQUENCE</scope>
    <source>
        <strain evidence="2">IMI 355091</strain>
    </source>
</reference>
<evidence type="ECO:0000313" key="2">
    <source>
        <dbReference type="EMBL" id="KAJ4413191.1"/>
    </source>
</evidence>
<proteinExistence type="predicted"/>
<accession>A0A9W8ZPU3</accession>
<dbReference type="OrthoDB" id="5428040at2759"/>
<feature type="transmembrane region" description="Helical" evidence="1">
    <location>
        <begin position="650"/>
        <end position="675"/>
    </location>
</feature>
<keyword evidence="1" id="KW-0472">Membrane</keyword>
<keyword evidence="3" id="KW-1185">Reference proteome</keyword>
<evidence type="ECO:0000256" key="1">
    <source>
        <dbReference type="SAM" id="Phobius"/>
    </source>
</evidence>
<dbReference type="AlphaFoldDB" id="A0A9W8ZPU3"/>
<feature type="transmembrane region" description="Helical" evidence="1">
    <location>
        <begin position="91"/>
        <end position="113"/>
    </location>
</feature>
<comment type="caution">
    <text evidence="2">The sequence shown here is derived from an EMBL/GenBank/DDBJ whole genome shotgun (WGS) entry which is preliminary data.</text>
</comment>
<protein>
    <submittedName>
        <fullName evidence="2">Uncharacterized protein</fullName>
    </submittedName>
</protein>
<feature type="transmembrane region" description="Helical" evidence="1">
    <location>
        <begin position="53"/>
        <end position="79"/>
    </location>
</feature>
<sequence length="750" mass="82688">MNHDKDISVYSTVAPYDDQKKTNEYVRHSEVPQEPDVGFQSPSHRSFITKLGLWNIFVLAVGAIASFLAMAFLALLWAGSESARRGAPTPHVWWMIVEMGWATRVVTVASVLIRLATAAQMGIFAALVAAWVLETTGASAEHLPMLSIIRTVNNGPQSHVWNVFHSFRVGTRYFYSTLVIFAILDALALQFTSTLLITDFRQTTVVQGDVQSFVSYTAPDLYDSGAGNIQAGYGVDFYQSPPSTYVRFAEYAEPAHLDANYADSGPTLRAYMPFGLSEDRDVLRGYNGPATVIDTRVRCSRPLVTIHNMTFMYESGDNSNYEVAIAGQVSLEGKIPDLLVDNGSDDSEQRPGFEGAFLMSAVARIYWVNNTDWRLSFTMVPRLQGVRGFANNTLDADNTSALPILMLNATGNGWQSVLDGVVEVYADTLPVGPYNWTQTSNGIWADLKPSNDTLDIGLSATLCFANLNSNNYVVSINEGHDFEEPKNMTWNQDLRSFDTSTVVRMLNKWDGNLTTKDRGILKLNPPANWTASTISGHGSTGSEWLTNPVQNGLMKLVNPAINQGARTVQSGSAWGCTAAFTPFSTYNAVHRMHAAIFQDIMKSTGNPALAFQAFFTIMTQMTYYDFLPQYNIQSNATYSRSEQVEVPAQWIGFGVVMGLLILHAVLITTAVWLFLLKTNHSLLGNAWQAVAQVSSSDTMDTMHHASNMTDLEVKRLLRMKSCEDNDVVLRTGADGGRSQAVYRRGTGDSF</sequence>
<organism evidence="2 3">
    <name type="scientific">Didymella pomorum</name>
    <dbReference type="NCBI Taxonomy" id="749634"/>
    <lineage>
        <taxon>Eukaryota</taxon>
        <taxon>Fungi</taxon>
        <taxon>Dikarya</taxon>
        <taxon>Ascomycota</taxon>
        <taxon>Pezizomycotina</taxon>
        <taxon>Dothideomycetes</taxon>
        <taxon>Pleosporomycetidae</taxon>
        <taxon>Pleosporales</taxon>
        <taxon>Pleosporineae</taxon>
        <taxon>Didymellaceae</taxon>
        <taxon>Didymella</taxon>
    </lineage>
</organism>
<dbReference type="EMBL" id="JAPEVA010000001">
    <property type="protein sequence ID" value="KAJ4413191.1"/>
    <property type="molecule type" value="Genomic_DNA"/>
</dbReference>
<keyword evidence="1" id="KW-0812">Transmembrane</keyword>
<keyword evidence="1" id="KW-1133">Transmembrane helix</keyword>
<evidence type="ECO:0000313" key="3">
    <source>
        <dbReference type="Proteomes" id="UP001140510"/>
    </source>
</evidence>
<dbReference type="Proteomes" id="UP001140510">
    <property type="component" value="Unassembled WGS sequence"/>
</dbReference>
<gene>
    <name evidence="2" type="ORF">N0V91_000165</name>
</gene>
<feature type="transmembrane region" description="Helical" evidence="1">
    <location>
        <begin position="173"/>
        <end position="197"/>
    </location>
</feature>